<dbReference type="GO" id="GO:0004177">
    <property type="term" value="F:aminopeptidase activity"/>
    <property type="evidence" value="ECO:0007669"/>
    <property type="project" value="UniProtKB-KW"/>
</dbReference>
<dbReference type="PANTHER" id="PTHR11533">
    <property type="entry name" value="PROTEASE M1 ZINC METALLOPROTEASE"/>
    <property type="match status" value="1"/>
</dbReference>
<dbReference type="PRINTS" id="PR00756">
    <property type="entry name" value="ALADIPTASE"/>
</dbReference>
<reference evidence="17" key="1">
    <citation type="journal article" date="2019" name="Int. J. Syst. Evol. Microbiol.">
        <title>The Global Catalogue of Microorganisms (GCM) 10K type strain sequencing project: providing services to taxonomists for standard genome sequencing and annotation.</title>
        <authorList>
            <consortium name="The Broad Institute Genomics Platform"/>
            <consortium name="The Broad Institute Genome Sequencing Center for Infectious Disease"/>
            <person name="Wu L."/>
            <person name="Ma J."/>
        </authorList>
    </citation>
    <scope>NUCLEOTIDE SEQUENCE [LARGE SCALE GENOMIC DNA]</scope>
    <source>
        <strain evidence="17">JCM 16540</strain>
    </source>
</reference>
<evidence type="ECO:0000313" key="17">
    <source>
        <dbReference type="Proteomes" id="UP001500767"/>
    </source>
</evidence>
<dbReference type="InterPro" id="IPR042097">
    <property type="entry name" value="Aminopeptidase_N-like_N_sf"/>
</dbReference>
<comment type="similarity">
    <text evidence="3">Belongs to the peptidase M1 family.</text>
</comment>
<dbReference type="InterPro" id="IPR027268">
    <property type="entry name" value="Peptidase_M4/M1_CTD_sf"/>
</dbReference>
<dbReference type="InterPro" id="IPR012778">
    <property type="entry name" value="Pept_M1_aminopeptidase"/>
</dbReference>
<dbReference type="EMBL" id="BAAAYR010000005">
    <property type="protein sequence ID" value="GAA3577292.1"/>
    <property type="molecule type" value="Genomic_DNA"/>
</dbReference>
<dbReference type="Pfam" id="PF01433">
    <property type="entry name" value="Peptidase_M1"/>
    <property type="match status" value="1"/>
</dbReference>
<dbReference type="Pfam" id="PF11838">
    <property type="entry name" value="ERAP1_C"/>
    <property type="match status" value="1"/>
</dbReference>
<evidence type="ECO:0000256" key="6">
    <source>
        <dbReference type="ARBA" id="ARBA00022438"/>
    </source>
</evidence>
<keyword evidence="10" id="KW-0862">Zinc</keyword>
<evidence type="ECO:0000256" key="11">
    <source>
        <dbReference type="ARBA" id="ARBA00023049"/>
    </source>
</evidence>
<evidence type="ECO:0000313" key="16">
    <source>
        <dbReference type="EMBL" id="GAA3577292.1"/>
    </source>
</evidence>
<evidence type="ECO:0000256" key="8">
    <source>
        <dbReference type="ARBA" id="ARBA00022723"/>
    </source>
</evidence>
<evidence type="ECO:0000256" key="4">
    <source>
        <dbReference type="ARBA" id="ARBA00012564"/>
    </source>
</evidence>
<dbReference type="InterPro" id="IPR001930">
    <property type="entry name" value="Peptidase_M1"/>
</dbReference>
<dbReference type="InterPro" id="IPR050344">
    <property type="entry name" value="Peptidase_M1_aminopeptidases"/>
</dbReference>
<gene>
    <name evidence="16" type="primary">pepN_2</name>
    <name evidence="16" type="ORF">GCM10022197_38180</name>
</gene>
<dbReference type="PANTHER" id="PTHR11533:SF174">
    <property type="entry name" value="PUROMYCIN-SENSITIVE AMINOPEPTIDASE-RELATED"/>
    <property type="match status" value="1"/>
</dbReference>
<comment type="cofactor">
    <cofactor evidence="2">
        <name>Zn(2+)</name>
        <dbReference type="ChEBI" id="CHEBI:29105"/>
    </cofactor>
</comment>
<keyword evidence="7" id="KW-0645">Protease</keyword>
<dbReference type="InterPro" id="IPR014782">
    <property type="entry name" value="Peptidase_M1_dom"/>
</dbReference>
<evidence type="ECO:0000259" key="14">
    <source>
        <dbReference type="Pfam" id="PF01433"/>
    </source>
</evidence>
<feature type="domain" description="ERAP1-like C-terminal" evidence="15">
    <location>
        <begin position="514"/>
        <end position="817"/>
    </location>
</feature>
<dbReference type="SUPFAM" id="SSF55486">
    <property type="entry name" value="Metalloproteases ('zincins'), catalytic domain"/>
    <property type="match status" value="1"/>
</dbReference>
<evidence type="ECO:0000256" key="2">
    <source>
        <dbReference type="ARBA" id="ARBA00001947"/>
    </source>
</evidence>
<dbReference type="NCBIfam" id="TIGR02412">
    <property type="entry name" value="pepN_strep_liv"/>
    <property type="match status" value="1"/>
</dbReference>
<dbReference type="CDD" id="cd09602">
    <property type="entry name" value="M1_APN"/>
    <property type="match status" value="1"/>
</dbReference>
<dbReference type="EC" id="3.4.11.2" evidence="4"/>
<keyword evidence="9" id="KW-0378">Hydrolase</keyword>
<comment type="catalytic activity">
    <reaction evidence="1">
        <text>Release of an N-terminal amino acid, Xaa-|-Yaa- from a peptide, amide or arylamide. Xaa is preferably Ala, but may be most amino acids including Pro (slow action). When a terminal hydrophobic residue is followed by a prolyl residue, the two may be released as an intact Xaa-Pro dipeptide.</text>
        <dbReference type="EC" id="3.4.11.2"/>
    </reaction>
</comment>
<dbReference type="InterPro" id="IPR024571">
    <property type="entry name" value="ERAP1-like_C_dom"/>
</dbReference>
<dbReference type="SUPFAM" id="SSF63737">
    <property type="entry name" value="Leukotriene A4 hydrolase N-terminal domain"/>
    <property type="match status" value="1"/>
</dbReference>
<evidence type="ECO:0000256" key="13">
    <source>
        <dbReference type="ARBA" id="ARBA00031533"/>
    </source>
</evidence>
<feature type="domain" description="Peptidase M1 membrane alanine aminopeptidase" evidence="14">
    <location>
        <begin position="229"/>
        <end position="433"/>
    </location>
</feature>
<protein>
    <recommendedName>
        <fullName evidence="5">Aminopeptidase N</fullName>
        <ecNumber evidence="4">3.4.11.2</ecNumber>
    </recommendedName>
    <alternativeName>
        <fullName evidence="12">Alanine aminopeptidase</fullName>
    </alternativeName>
    <alternativeName>
        <fullName evidence="13">Lysyl aminopeptidase</fullName>
    </alternativeName>
</protein>
<evidence type="ECO:0000256" key="10">
    <source>
        <dbReference type="ARBA" id="ARBA00022833"/>
    </source>
</evidence>
<evidence type="ECO:0000256" key="9">
    <source>
        <dbReference type="ARBA" id="ARBA00022801"/>
    </source>
</evidence>
<evidence type="ECO:0000259" key="15">
    <source>
        <dbReference type="Pfam" id="PF11838"/>
    </source>
</evidence>
<evidence type="ECO:0000256" key="3">
    <source>
        <dbReference type="ARBA" id="ARBA00010136"/>
    </source>
</evidence>
<evidence type="ECO:0000256" key="5">
    <source>
        <dbReference type="ARBA" id="ARBA00015611"/>
    </source>
</evidence>
<keyword evidence="17" id="KW-1185">Reference proteome</keyword>
<evidence type="ECO:0000256" key="7">
    <source>
        <dbReference type="ARBA" id="ARBA00022670"/>
    </source>
</evidence>
<keyword evidence="8" id="KW-0479">Metal-binding</keyword>
<organism evidence="16 17">
    <name type="scientific">Microlunatus spumicola</name>
    <dbReference type="NCBI Taxonomy" id="81499"/>
    <lineage>
        <taxon>Bacteria</taxon>
        <taxon>Bacillati</taxon>
        <taxon>Actinomycetota</taxon>
        <taxon>Actinomycetes</taxon>
        <taxon>Propionibacteriales</taxon>
        <taxon>Propionibacteriaceae</taxon>
        <taxon>Microlunatus</taxon>
    </lineage>
</organism>
<keyword evidence="11" id="KW-0482">Metalloprotease</keyword>
<comment type="caution">
    <text evidence="16">The sequence shown here is derived from an EMBL/GenBank/DDBJ whole genome shotgun (WGS) entry which is preliminary data.</text>
</comment>
<sequence length="826" mass="89309">MSAGADGRASLTRVEAEVRAAALRVEHVEVELDLLGDALPTFGSRTVIRFASDVDTTFVDFAGEELLSATLNGRPLDLATWQRARIPLTGLQADNVLEVEGRMAYSSDGEGLHRHVDPADGQTYLYAMSFLDAAPRWFACFDQPDLKARYAFTVTAPPAWTVLGNGPAVAEGEGRWRIEPAHPLSTYFTTLVAGPYASVWGEHDGIPLGLHIRASLRAELEAQAPDMLAVTAASFDYYHRLFGIRYPFGEYHQAFVPDFNAGAMENPGCVTFRDGYVPRGRVTRTERATRAGTIAHEMAHQWFGDLVTMRWWDDLWLNESFAEYLAHRCCTEATSYALWPEFGILRKDWGSVADQSPSTHPVAGNAAPDAAAALQNFDGISYAKGAAVLRQLAAHVGDDVFLAGLRDYMNRHAYGNATFGDLLDAWTGAGAQDLPVWAGAWLSTTGMDTLDVEHTDAGVRLVAMAPAGGEARPHTVQVGLVDETGGLTVLDAVDVGTEPSAVVPVAAPAVLVTPDATDLAWAKVRFGTDGWERVLAALPGLQDETASVVVWNAVRDAVRDATLDPAFALRVVEAALPTSGSEIVCASVLGFALDQLAGVYAPVAERAGRAERVRAVAWRLLRSAPLGSDRQLVAFRQAVRSEADPERLRAWYSGRDLPEGVEPDPELVWSVVERWSALQTGTDLLEDALAHDSSASGQVHAARARARRPDPAAKEAAFRLLVEPSSAGAYELYATGEGFWAVGQEELTAPYVARYFGEIGRTAAFREGWALGQVATQAFPRTAADEQTLRLADDALRTDLAAQVGRAVTDGTDRLRRAVESLRKWS</sequence>
<evidence type="ECO:0000256" key="1">
    <source>
        <dbReference type="ARBA" id="ARBA00000098"/>
    </source>
</evidence>
<dbReference type="Gene3D" id="1.10.390.10">
    <property type="entry name" value="Neutral Protease Domain 2"/>
    <property type="match status" value="1"/>
</dbReference>
<dbReference type="RefSeq" id="WP_204911211.1">
    <property type="nucleotide sequence ID" value="NZ_BAAAYR010000005.1"/>
</dbReference>
<proteinExistence type="inferred from homology"/>
<keyword evidence="6 16" id="KW-0031">Aminopeptidase</keyword>
<dbReference type="Proteomes" id="UP001500767">
    <property type="component" value="Unassembled WGS sequence"/>
</dbReference>
<dbReference type="Gene3D" id="2.60.40.1730">
    <property type="entry name" value="tricorn interacting facor f3 domain"/>
    <property type="match status" value="1"/>
</dbReference>
<name>A0ABP6Y4L7_9ACTN</name>
<accession>A0ABP6Y4L7</accession>
<evidence type="ECO:0000256" key="12">
    <source>
        <dbReference type="ARBA" id="ARBA00029811"/>
    </source>
</evidence>